<accession>A0A4Y2U4C4</accession>
<feature type="compositionally biased region" description="Polar residues" evidence="1">
    <location>
        <begin position="190"/>
        <end position="212"/>
    </location>
</feature>
<feature type="region of interest" description="Disordered" evidence="1">
    <location>
        <begin position="1"/>
        <end position="160"/>
    </location>
</feature>
<feature type="compositionally biased region" description="Polar residues" evidence="1">
    <location>
        <begin position="431"/>
        <end position="449"/>
    </location>
</feature>
<feature type="compositionally biased region" description="Basic and acidic residues" evidence="1">
    <location>
        <begin position="585"/>
        <end position="612"/>
    </location>
</feature>
<comment type="caution">
    <text evidence="2">The sequence shown here is derived from an EMBL/GenBank/DDBJ whole genome shotgun (WGS) entry which is preliminary data.</text>
</comment>
<feature type="compositionally biased region" description="Basic and acidic residues" evidence="1">
    <location>
        <begin position="172"/>
        <end position="182"/>
    </location>
</feature>
<gene>
    <name evidence="2" type="ORF">AVEN_211328_1</name>
</gene>
<reference evidence="2 3" key="1">
    <citation type="journal article" date="2019" name="Sci. Rep.">
        <title>Orb-weaving spider Araneus ventricosus genome elucidates the spidroin gene catalogue.</title>
        <authorList>
            <person name="Kono N."/>
            <person name="Nakamura H."/>
            <person name="Ohtoshi R."/>
            <person name="Moran D.A.P."/>
            <person name="Shinohara A."/>
            <person name="Yoshida Y."/>
            <person name="Fujiwara M."/>
            <person name="Mori M."/>
            <person name="Tomita M."/>
            <person name="Arakawa K."/>
        </authorList>
    </citation>
    <scope>NUCLEOTIDE SEQUENCE [LARGE SCALE GENOMIC DNA]</scope>
</reference>
<organism evidence="2 3">
    <name type="scientific">Araneus ventricosus</name>
    <name type="common">Orbweaver spider</name>
    <name type="synonym">Epeira ventricosa</name>
    <dbReference type="NCBI Taxonomy" id="182803"/>
    <lineage>
        <taxon>Eukaryota</taxon>
        <taxon>Metazoa</taxon>
        <taxon>Ecdysozoa</taxon>
        <taxon>Arthropoda</taxon>
        <taxon>Chelicerata</taxon>
        <taxon>Arachnida</taxon>
        <taxon>Araneae</taxon>
        <taxon>Araneomorphae</taxon>
        <taxon>Entelegynae</taxon>
        <taxon>Araneoidea</taxon>
        <taxon>Araneidae</taxon>
        <taxon>Araneus</taxon>
    </lineage>
</organism>
<dbReference type="AlphaFoldDB" id="A0A4Y2U4C4"/>
<dbReference type="EMBL" id="BGPR01032825">
    <property type="protein sequence ID" value="GBO06526.1"/>
    <property type="molecule type" value="Genomic_DNA"/>
</dbReference>
<feature type="compositionally biased region" description="Polar residues" evidence="1">
    <location>
        <begin position="526"/>
        <end position="539"/>
    </location>
</feature>
<dbReference type="Proteomes" id="UP000499080">
    <property type="component" value="Unassembled WGS sequence"/>
</dbReference>
<feature type="compositionally biased region" description="Polar residues" evidence="1">
    <location>
        <begin position="635"/>
        <end position="647"/>
    </location>
</feature>
<feature type="compositionally biased region" description="Basic and acidic residues" evidence="1">
    <location>
        <begin position="475"/>
        <end position="502"/>
    </location>
</feature>
<feature type="compositionally biased region" description="Basic and acidic residues" evidence="1">
    <location>
        <begin position="1"/>
        <end position="25"/>
    </location>
</feature>
<feature type="compositionally biased region" description="Basic and acidic residues" evidence="1">
    <location>
        <begin position="692"/>
        <end position="703"/>
    </location>
</feature>
<evidence type="ECO:0000256" key="1">
    <source>
        <dbReference type="SAM" id="MobiDB-lite"/>
    </source>
</evidence>
<feature type="compositionally biased region" description="Acidic residues" evidence="1">
    <location>
        <begin position="81"/>
        <end position="96"/>
    </location>
</feature>
<feature type="compositionally biased region" description="Acidic residues" evidence="1">
    <location>
        <begin position="622"/>
        <end position="631"/>
    </location>
</feature>
<feature type="compositionally biased region" description="Basic and acidic residues" evidence="1">
    <location>
        <begin position="37"/>
        <end position="80"/>
    </location>
</feature>
<evidence type="ECO:0000313" key="3">
    <source>
        <dbReference type="Proteomes" id="UP000499080"/>
    </source>
</evidence>
<feature type="compositionally biased region" description="Basic and acidic residues" evidence="1">
    <location>
        <begin position="97"/>
        <end position="142"/>
    </location>
</feature>
<proteinExistence type="predicted"/>
<protein>
    <submittedName>
        <fullName evidence="2">Uncharacterized protein</fullName>
    </submittedName>
</protein>
<feature type="non-terminal residue" evidence="2">
    <location>
        <position position="1"/>
    </location>
</feature>
<keyword evidence="3" id="KW-1185">Reference proteome</keyword>
<feature type="compositionally biased region" description="Basic and acidic residues" evidence="1">
    <location>
        <begin position="365"/>
        <end position="376"/>
    </location>
</feature>
<name>A0A4Y2U4C4_ARAVE</name>
<feature type="compositionally biased region" description="Basic and acidic residues" evidence="1">
    <location>
        <begin position="239"/>
        <end position="253"/>
    </location>
</feature>
<evidence type="ECO:0000313" key="2">
    <source>
        <dbReference type="EMBL" id="GBO06526.1"/>
    </source>
</evidence>
<feature type="region of interest" description="Disordered" evidence="1">
    <location>
        <begin position="172"/>
        <end position="714"/>
    </location>
</feature>
<feature type="compositionally biased region" description="Polar residues" evidence="1">
    <location>
        <begin position="572"/>
        <end position="584"/>
    </location>
</feature>
<sequence>KDIEKLAGRVPEPDAKDVDLGKIEHDSEEDAGIPRKAAKDKDVEKLPEKIPVKEAKEKDIEPKVDFDKEPSLESIDKLFDDMEALDEDLETSDAEESDRMNHSAYDHAPLKLFERKPSNEHEKSSAAHSPDMDQLKSKDLSKEQVTSSEKGSISKHDEEVIDEQIKKIAKEGKDYAFSDTKNEAVYASPGTVSSTSSKRQATKVRSTSSSEKQASKEKFATPSQTQATKKKSLTSPEKPSTEKKSELSSEKQATKKKSATSSETQATKKKSLTTLEIPATKTKSAMSSERPGTKKKSATSSERQATEKKSATSPEKLATGKKSPTPSERQSTKQDISKQPSSYETEDLESLLRKESNISNFESGPSERKEKSENSKSKINQEAAQEGIRRMLKEAQSSASSKLLQDAKPEKSSSSSKSVKKPQKEGESKSDLGTLSRSESGIGSDSLGESNLDDTYGTKASKKPSTHQATISMQDEQRVGERLKSIIEEGKVDALEEKEKEYKKRRATLSPDDFDAQVPDLESILKSDSSLNVAKSGNAKSEESLLRSGSSIGSDSLGEFDLDDTYGRKASKNPSTHQATISMQDEQRVGERLKSIIEEGKVDALEEKEKEYKKRRPTLSPDDFDAQDPDLESILKSQSSLNVTKSGNVKGGKSPQVGKPVAEAGTVGLGQEDKVEKVVKSAVGEAKPTALRRQDSGSSEKTKRGSRSSFRKSR</sequence>
<feature type="compositionally biased region" description="Basic residues" evidence="1">
    <location>
        <begin position="704"/>
        <end position="714"/>
    </location>
</feature>